<dbReference type="GO" id="GO:0032259">
    <property type="term" value="P:methylation"/>
    <property type="evidence" value="ECO:0007669"/>
    <property type="project" value="UniProtKB-KW"/>
</dbReference>
<keyword evidence="1" id="KW-0812">Transmembrane</keyword>
<accession>A0AAV4M2F0</accession>
<evidence type="ECO:0000313" key="2">
    <source>
        <dbReference type="EMBL" id="GIX66153.1"/>
    </source>
</evidence>
<comment type="caution">
    <text evidence="2">The sequence shown here is derived from an EMBL/GenBank/DDBJ whole genome shotgun (WGS) entry which is preliminary data.</text>
</comment>
<name>A0AAV4M2F0_BABCB</name>
<dbReference type="Proteomes" id="UP001497744">
    <property type="component" value="Unassembled WGS sequence"/>
</dbReference>
<evidence type="ECO:0000313" key="3">
    <source>
        <dbReference type="Proteomes" id="UP001497744"/>
    </source>
</evidence>
<protein>
    <submittedName>
        <fullName evidence="2">Ribosomal RNA small subunit methyltransferase I</fullName>
    </submittedName>
</protein>
<proteinExistence type="predicted"/>
<sequence>MPGAERLTLCVMRGWLDEESSDLNLDANPVVPGTGQGEHWVVDVDGNVVVGVPNAVGSAWNLRAWKPVLVVPSITGGVAADKVVVAVVGNVEVGMRGVHFVNDRFLAAFLVELAGDADAGGVVLVLLVVDLVQTGPTVAVRIVDGGVVLVHLVRKRHLHVSVAVGAFVAVKVLILTGVVAVVAVADGDVVPPIFVAADAVHFLVRVAAAVVFHVLVHRVGHVLIDVLAVSLRNALLGGERLVVEAFGIRPDLVLAFAALASALDVVLKLLVASRGGNREQQQGPNDGAA</sequence>
<keyword evidence="2" id="KW-0489">Methyltransferase</keyword>
<keyword evidence="1" id="KW-0472">Membrane</keyword>
<feature type="transmembrane region" description="Helical" evidence="1">
    <location>
        <begin position="160"/>
        <end position="185"/>
    </location>
</feature>
<dbReference type="GeneID" id="94197634"/>
<dbReference type="GO" id="GO:0008168">
    <property type="term" value="F:methyltransferase activity"/>
    <property type="evidence" value="ECO:0007669"/>
    <property type="project" value="UniProtKB-KW"/>
</dbReference>
<dbReference type="RefSeq" id="XP_067718222.1">
    <property type="nucleotide sequence ID" value="XM_067862121.1"/>
</dbReference>
<dbReference type="EMBL" id="BPLF01000006">
    <property type="protein sequence ID" value="GIX66153.1"/>
    <property type="molecule type" value="Genomic_DNA"/>
</dbReference>
<organism evidence="2 3">
    <name type="scientific">Babesia caballi</name>
    <dbReference type="NCBI Taxonomy" id="5871"/>
    <lineage>
        <taxon>Eukaryota</taxon>
        <taxon>Sar</taxon>
        <taxon>Alveolata</taxon>
        <taxon>Apicomplexa</taxon>
        <taxon>Aconoidasida</taxon>
        <taxon>Piroplasmida</taxon>
        <taxon>Babesiidae</taxon>
        <taxon>Babesia</taxon>
    </lineage>
</organism>
<keyword evidence="2" id="KW-0808">Transferase</keyword>
<evidence type="ECO:0000256" key="1">
    <source>
        <dbReference type="SAM" id="Phobius"/>
    </source>
</evidence>
<gene>
    <name evidence="2" type="ORF">BcabD6B2_55890</name>
</gene>
<keyword evidence="3" id="KW-1185">Reference proteome</keyword>
<dbReference type="AlphaFoldDB" id="A0AAV4M2F0"/>
<keyword evidence="1" id="KW-1133">Transmembrane helix</keyword>
<reference evidence="2 3" key="1">
    <citation type="submission" date="2021-06" db="EMBL/GenBank/DDBJ databases">
        <title>Genome sequence of Babesia caballi.</title>
        <authorList>
            <person name="Yamagishi J."/>
            <person name="Kidaka T."/>
            <person name="Ochi A."/>
        </authorList>
    </citation>
    <scope>NUCLEOTIDE SEQUENCE [LARGE SCALE GENOMIC DNA]</scope>
    <source>
        <strain evidence="2">USDA-D6B2</strain>
    </source>
</reference>